<dbReference type="VEuPathDB" id="FungiDB:F4678DRAFT_470025"/>
<keyword evidence="2" id="KW-1185">Reference proteome</keyword>
<organism evidence="1 2">
    <name type="scientific">Xylaria arbuscula</name>
    <dbReference type="NCBI Taxonomy" id="114810"/>
    <lineage>
        <taxon>Eukaryota</taxon>
        <taxon>Fungi</taxon>
        <taxon>Dikarya</taxon>
        <taxon>Ascomycota</taxon>
        <taxon>Pezizomycotina</taxon>
        <taxon>Sordariomycetes</taxon>
        <taxon>Xylariomycetidae</taxon>
        <taxon>Xylariales</taxon>
        <taxon>Xylariaceae</taxon>
        <taxon>Xylaria</taxon>
    </lineage>
</organism>
<protein>
    <submittedName>
        <fullName evidence="1">Uncharacterized protein</fullName>
    </submittedName>
</protein>
<sequence>MQTLTSNPACSVSALTSLSCRTPGGTFGNAHDTYIGSLYNASVVVYDPYKASIVSTIEFPNITRTPPFHIGGVAWDPYFRGRDNTSADEITILVDAAAAQ</sequence>
<comment type="caution">
    <text evidence="1">The sequence shown here is derived from an EMBL/GenBank/DDBJ whole genome shotgun (WGS) entry which is preliminary data.</text>
</comment>
<dbReference type="EMBL" id="JANPWZ010002243">
    <property type="protein sequence ID" value="KAJ3560467.1"/>
    <property type="molecule type" value="Genomic_DNA"/>
</dbReference>
<dbReference type="Proteomes" id="UP001148614">
    <property type="component" value="Unassembled WGS sequence"/>
</dbReference>
<accession>A0A9W8THU7</accession>
<evidence type="ECO:0000313" key="1">
    <source>
        <dbReference type="EMBL" id="KAJ3560467.1"/>
    </source>
</evidence>
<gene>
    <name evidence="1" type="ORF">NPX13_g9291</name>
</gene>
<evidence type="ECO:0000313" key="2">
    <source>
        <dbReference type="Proteomes" id="UP001148614"/>
    </source>
</evidence>
<name>A0A9W8THU7_9PEZI</name>
<reference evidence="1" key="1">
    <citation type="submission" date="2022-07" db="EMBL/GenBank/DDBJ databases">
        <title>Genome Sequence of Xylaria arbuscula.</title>
        <authorList>
            <person name="Buettner E."/>
        </authorList>
    </citation>
    <scope>NUCLEOTIDE SEQUENCE</scope>
    <source>
        <strain evidence="1">VT107</strain>
    </source>
</reference>
<proteinExistence type="predicted"/>
<dbReference type="AlphaFoldDB" id="A0A9W8THU7"/>